<dbReference type="AlphaFoldDB" id="A0A0R1SF26"/>
<protein>
    <submittedName>
        <fullName evidence="4">Transcription regulator</fullName>
    </submittedName>
</protein>
<accession>A0A0R1SF26</accession>
<proteinExistence type="predicted"/>
<gene>
    <name evidence="4" type="ORF">FC85_GL002497</name>
</gene>
<dbReference type="InterPro" id="IPR001647">
    <property type="entry name" value="HTH_TetR"/>
</dbReference>
<dbReference type="SUPFAM" id="SSF48498">
    <property type="entry name" value="Tetracyclin repressor-like, C-terminal domain"/>
    <property type="match status" value="1"/>
</dbReference>
<evidence type="ECO:0000256" key="1">
    <source>
        <dbReference type="ARBA" id="ARBA00023125"/>
    </source>
</evidence>
<dbReference type="PANTHER" id="PTHR30055">
    <property type="entry name" value="HTH-TYPE TRANSCRIPTIONAL REGULATOR RUTR"/>
    <property type="match status" value="1"/>
</dbReference>
<dbReference type="EMBL" id="AZEY01000028">
    <property type="protein sequence ID" value="KRL67981.1"/>
    <property type="molecule type" value="Genomic_DNA"/>
</dbReference>
<keyword evidence="1 2" id="KW-0238">DNA-binding</keyword>
<dbReference type="InterPro" id="IPR050109">
    <property type="entry name" value="HTH-type_TetR-like_transc_reg"/>
</dbReference>
<dbReference type="STRING" id="1423739.FC85_GL002497"/>
<dbReference type="InterPro" id="IPR023772">
    <property type="entry name" value="DNA-bd_HTH_TetR-type_CS"/>
</dbReference>
<dbReference type="PROSITE" id="PS50977">
    <property type="entry name" value="HTH_TETR_2"/>
    <property type="match status" value="1"/>
</dbReference>
<organism evidence="4 5">
    <name type="scientific">Lentilactobacillus diolivorans DSM 14421</name>
    <dbReference type="NCBI Taxonomy" id="1423739"/>
    <lineage>
        <taxon>Bacteria</taxon>
        <taxon>Bacillati</taxon>
        <taxon>Bacillota</taxon>
        <taxon>Bacilli</taxon>
        <taxon>Lactobacillales</taxon>
        <taxon>Lactobacillaceae</taxon>
        <taxon>Lentilactobacillus</taxon>
    </lineage>
</organism>
<evidence type="ECO:0000259" key="3">
    <source>
        <dbReference type="PROSITE" id="PS50977"/>
    </source>
</evidence>
<dbReference type="InterPro" id="IPR009057">
    <property type="entry name" value="Homeodomain-like_sf"/>
</dbReference>
<dbReference type="SUPFAM" id="SSF46689">
    <property type="entry name" value="Homeodomain-like"/>
    <property type="match status" value="1"/>
</dbReference>
<dbReference type="PROSITE" id="PS01081">
    <property type="entry name" value="HTH_TETR_1"/>
    <property type="match status" value="1"/>
</dbReference>
<dbReference type="GO" id="GO:0003700">
    <property type="term" value="F:DNA-binding transcription factor activity"/>
    <property type="evidence" value="ECO:0007669"/>
    <property type="project" value="TreeGrafter"/>
</dbReference>
<sequence>MIMAKRLPRDPQKEAAILAAAIQAFGTNGFRASTDEIAKIANVSKGSVFRYFDNKKSLYTAAVQQAMATLISVVDLTVWTDSDDLVKMIIRATQYKTALSHQYPNEFALLTRVYAHDPMVPVKLRNQVFETFNKWAEQTQTAVVNSVVAKLKLRPELDEQVVKRFLSMMIQELSRWLQTYFEKHPELKRIEDMTAIIDEMTAYMDMVEYGIVKQTKS</sequence>
<dbReference type="Gene3D" id="1.10.10.60">
    <property type="entry name" value="Homeodomain-like"/>
    <property type="match status" value="1"/>
</dbReference>
<dbReference type="Proteomes" id="UP000052013">
    <property type="component" value="Unassembled WGS sequence"/>
</dbReference>
<evidence type="ECO:0000256" key="2">
    <source>
        <dbReference type="PROSITE-ProRule" id="PRU00335"/>
    </source>
</evidence>
<dbReference type="InterPro" id="IPR036271">
    <property type="entry name" value="Tet_transcr_reg_TetR-rel_C_sf"/>
</dbReference>
<dbReference type="PANTHER" id="PTHR30055:SF226">
    <property type="entry name" value="HTH-TYPE TRANSCRIPTIONAL REGULATOR PKSA"/>
    <property type="match status" value="1"/>
</dbReference>
<reference evidence="4 5" key="1">
    <citation type="journal article" date="2015" name="Genome Announc.">
        <title>Expanding the biotechnology potential of lactobacilli through comparative genomics of 213 strains and associated genera.</title>
        <authorList>
            <person name="Sun Z."/>
            <person name="Harris H.M."/>
            <person name="McCann A."/>
            <person name="Guo C."/>
            <person name="Argimon S."/>
            <person name="Zhang W."/>
            <person name="Yang X."/>
            <person name="Jeffery I.B."/>
            <person name="Cooney J.C."/>
            <person name="Kagawa T.F."/>
            <person name="Liu W."/>
            <person name="Song Y."/>
            <person name="Salvetti E."/>
            <person name="Wrobel A."/>
            <person name="Rasinkangas P."/>
            <person name="Parkhill J."/>
            <person name="Rea M.C."/>
            <person name="O'Sullivan O."/>
            <person name="Ritari J."/>
            <person name="Douillard F.P."/>
            <person name="Paul Ross R."/>
            <person name="Yang R."/>
            <person name="Briner A.E."/>
            <person name="Felis G.E."/>
            <person name="de Vos W.M."/>
            <person name="Barrangou R."/>
            <person name="Klaenhammer T.R."/>
            <person name="Caufield P.W."/>
            <person name="Cui Y."/>
            <person name="Zhang H."/>
            <person name="O'Toole P.W."/>
        </authorList>
    </citation>
    <scope>NUCLEOTIDE SEQUENCE [LARGE SCALE GENOMIC DNA]</scope>
    <source>
        <strain evidence="4 5">DSM 14421</strain>
    </source>
</reference>
<evidence type="ECO:0000313" key="5">
    <source>
        <dbReference type="Proteomes" id="UP000052013"/>
    </source>
</evidence>
<dbReference type="Pfam" id="PF00440">
    <property type="entry name" value="TetR_N"/>
    <property type="match status" value="1"/>
</dbReference>
<name>A0A0R1SF26_9LACO</name>
<dbReference type="GO" id="GO:0000976">
    <property type="term" value="F:transcription cis-regulatory region binding"/>
    <property type="evidence" value="ECO:0007669"/>
    <property type="project" value="TreeGrafter"/>
</dbReference>
<evidence type="ECO:0000313" key="4">
    <source>
        <dbReference type="EMBL" id="KRL67981.1"/>
    </source>
</evidence>
<feature type="domain" description="HTH tetR-type" evidence="3">
    <location>
        <begin position="11"/>
        <end position="70"/>
    </location>
</feature>
<dbReference type="PATRIC" id="fig|1423739.3.peg.2598"/>
<feature type="DNA-binding region" description="H-T-H motif" evidence="2">
    <location>
        <begin position="33"/>
        <end position="52"/>
    </location>
</feature>
<comment type="caution">
    <text evidence="4">The sequence shown here is derived from an EMBL/GenBank/DDBJ whole genome shotgun (WGS) entry which is preliminary data.</text>
</comment>
<dbReference type="Gene3D" id="1.10.357.10">
    <property type="entry name" value="Tetracycline Repressor, domain 2"/>
    <property type="match status" value="1"/>
</dbReference>
<dbReference type="PRINTS" id="PR00455">
    <property type="entry name" value="HTHTETR"/>
</dbReference>